<protein>
    <submittedName>
        <fullName evidence="1">Uncharacterized protein</fullName>
    </submittedName>
</protein>
<dbReference type="EMBL" id="BAAAUD010000107">
    <property type="protein sequence ID" value="GAA2972253.1"/>
    <property type="molecule type" value="Genomic_DNA"/>
</dbReference>
<keyword evidence="2" id="KW-1185">Reference proteome</keyword>
<organism evidence="1 2">
    <name type="scientific">Streptomyces enissocaesilis</name>
    <dbReference type="NCBI Taxonomy" id="332589"/>
    <lineage>
        <taxon>Bacteria</taxon>
        <taxon>Bacillati</taxon>
        <taxon>Actinomycetota</taxon>
        <taxon>Actinomycetes</taxon>
        <taxon>Kitasatosporales</taxon>
        <taxon>Streptomycetaceae</taxon>
        <taxon>Streptomyces</taxon>
        <taxon>Streptomyces rochei group</taxon>
    </lineage>
</organism>
<sequence length="81" mass="8577">MNHQALAMDLIARTHTAVEQVAGLAAHTGITFKTADVVDAVERDLPADYPAPTAEGALTRRDVITSMAEDILTGALYEDPA</sequence>
<proteinExistence type="predicted"/>
<name>A0ABN3XN60_9ACTN</name>
<evidence type="ECO:0000313" key="2">
    <source>
        <dbReference type="Proteomes" id="UP001500403"/>
    </source>
</evidence>
<comment type="caution">
    <text evidence="1">The sequence shown here is derived from an EMBL/GenBank/DDBJ whole genome shotgun (WGS) entry which is preliminary data.</text>
</comment>
<evidence type="ECO:0000313" key="1">
    <source>
        <dbReference type="EMBL" id="GAA2972253.1"/>
    </source>
</evidence>
<gene>
    <name evidence="1" type="ORF">GCM10010446_66050</name>
</gene>
<dbReference type="Proteomes" id="UP001500403">
    <property type="component" value="Unassembled WGS sequence"/>
</dbReference>
<dbReference type="RefSeq" id="WP_344500514.1">
    <property type="nucleotide sequence ID" value="NZ_BAAAUD010000107.1"/>
</dbReference>
<accession>A0ABN3XN60</accession>
<reference evidence="1 2" key="1">
    <citation type="journal article" date="2019" name="Int. J. Syst. Evol. Microbiol.">
        <title>The Global Catalogue of Microorganisms (GCM) 10K type strain sequencing project: providing services to taxonomists for standard genome sequencing and annotation.</title>
        <authorList>
            <consortium name="The Broad Institute Genomics Platform"/>
            <consortium name="The Broad Institute Genome Sequencing Center for Infectious Disease"/>
            <person name="Wu L."/>
            <person name="Ma J."/>
        </authorList>
    </citation>
    <scope>NUCLEOTIDE SEQUENCE [LARGE SCALE GENOMIC DNA]</scope>
    <source>
        <strain evidence="1 2">JCM 9088</strain>
    </source>
</reference>